<proteinExistence type="predicted"/>
<protein>
    <submittedName>
        <fullName evidence="1">Uncharacterized protein</fullName>
    </submittedName>
</protein>
<accession>A0ABT5AXS9</accession>
<evidence type="ECO:0000313" key="2">
    <source>
        <dbReference type="Proteomes" id="UP001212499"/>
    </source>
</evidence>
<keyword evidence="2" id="KW-1185">Reference proteome</keyword>
<name>A0ABT5AXS9_9CYAN</name>
<organism evidence="1 2">
    <name type="scientific">Anabaenopsis arnoldii</name>
    <dbReference type="NCBI Taxonomy" id="2152938"/>
    <lineage>
        <taxon>Bacteria</taxon>
        <taxon>Bacillati</taxon>
        <taxon>Cyanobacteriota</taxon>
        <taxon>Cyanophyceae</taxon>
        <taxon>Nostocales</taxon>
        <taxon>Nodulariaceae</taxon>
        <taxon>Anabaenopsis</taxon>
    </lineage>
</organism>
<reference evidence="1 2" key="1">
    <citation type="submission" date="2023-01" db="EMBL/GenBank/DDBJ databases">
        <title>Genomes from the Australian National Cyanobacteria Reference Collection.</title>
        <authorList>
            <person name="Willis A."/>
            <person name="Lee E.M.F."/>
        </authorList>
    </citation>
    <scope>NUCLEOTIDE SEQUENCE [LARGE SCALE GENOMIC DNA]</scope>
    <source>
        <strain evidence="1 2">CS-1033</strain>
    </source>
</reference>
<gene>
    <name evidence="1" type="ORF">PN457_15785</name>
</gene>
<sequence>MNSYPHTAGAIVIHTGEPVHGFPHIRYSRYLSTHRSQSMGFHTLGIVDIYPHTGAGE</sequence>
<dbReference type="RefSeq" id="WP_271734381.1">
    <property type="nucleotide sequence ID" value="NZ_JANQDP010000191.1"/>
</dbReference>
<dbReference type="EMBL" id="JAQMUH010000183">
    <property type="protein sequence ID" value="MDB9541100.1"/>
    <property type="molecule type" value="Genomic_DNA"/>
</dbReference>
<dbReference type="Proteomes" id="UP001212499">
    <property type="component" value="Unassembled WGS sequence"/>
</dbReference>
<evidence type="ECO:0000313" key="1">
    <source>
        <dbReference type="EMBL" id="MDB9541100.1"/>
    </source>
</evidence>
<comment type="caution">
    <text evidence="1">The sequence shown here is derived from an EMBL/GenBank/DDBJ whole genome shotgun (WGS) entry which is preliminary data.</text>
</comment>